<organism evidence="1 2">
    <name type="scientific">Adhaeretor mobilis</name>
    <dbReference type="NCBI Taxonomy" id="1930276"/>
    <lineage>
        <taxon>Bacteria</taxon>
        <taxon>Pseudomonadati</taxon>
        <taxon>Planctomycetota</taxon>
        <taxon>Planctomycetia</taxon>
        <taxon>Pirellulales</taxon>
        <taxon>Lacipirellulaceae</taxon>
        <taxon>Adhaeretor</taxon>
    </lineage>
</organism>
<accession>A0A517N0Q1</accession>
<reference evidence="1 2" key="1">
    <citation type="submission" date="2019-02" db="EMBL/GenBank/DDBJ databases">
        <title>Deep-cultivation of Planctomycetes and their phenomic and genomic characterization uncovers novel biology.</title>
        <authorList>
            <person name="Wiegand S."/>
            <person name="Jogler M."/>
            <person name="Boedeker C."/>
            <person name="Pinto D."/>
            <person name="Vollmers J."/>
            <person name="Rivas-Marin E."/>
            <person name="Kohn T."/>
            <person name="Peeters S.H."/>
            <person name="Heuer A."/>
            <person name="Rast P."/>
            <person name="Oberbeckmann S."/>
            <person name="Bunk B."/>
            <person name="Jeske O."/>
            <person name="Meyerdierks A."/>
            <person name="Storesund J.E."/>
            <person name="Kallscheuer N."/>
            <person name="Luecker S."/>
            <person name="Lage O.M."/>
            <person name="Pohl T."/>
            <person name="Merkel B.J."/>
            <person name="Hornburger P."/>
            <person name="Mueller R.-W."/>
            <person name="Bruemmer F."/>
            <person name="Labrenz M."/>
            <person name="Spormann A.M."/>
            <person name="Op den Camp H."/>
            <person name="Overmann J."/>
            <person name="Amann R."/>
            <person name="Jetten M.S.M."/>
            <person name="Mascher T."/>
            <person name="Medema M.H."/>
            <person name="Devos D.P."/>
            <person name="Kaster A.-K."/>
            <person name="Ovreas L."/>
            <person name="Rohde M."/>
            <person name="Galperin M.Y."/>
            <person name="Jogler C."/>
        </authorList>
    </citation>
    <scope>NUCLEOTIDE SEQUENCE [LARGE SCALE GENOMIC DNA]</scope>
    <source>
        <strain evidence="1 2">HG15A2</strain>
    </source>
</reference>
<dbReference type="EMBL" id="CP036263">
    <property type="protein sequence ID" value="QDT00712.1"/>
    <property type="molecule type" value="Genomic_DNA"/>
</dbReference>
<protein>
    <submittedName>
        <fullName evidence="1">Uncharacterized protein</fullName>
    </submittedName>
</protein>
<gene>
    <name evidence="1" type="ORF">HG15A2_40520</name>
</gene>
<sequence>MITPAHNTETWIPGLLAVGLSGKILQSAKVFGGGSVGATRLSSVAVYGVFHMRWAFNP</sequence>
<evidence type="ECO:0000313" key="1">
    <source>
        <dbReference type="EMBL" id="QDT00712.1"/>
    </source>
</evidence>
<evidence type="ECO:0000313" key="2">
    <source>
        <dbReference type="Proteomes" id="UP000319852"/>
    </source>
</evidence>
<keyword evidence="2" id="KW-1185">Reference proteome</keyword>
<dbReference type="Proteomes" id="UP000319852">
    <property type="component" value="Chromosome"/>
</dbReference>
<name>A0A517N0Q1_9BACT</name>
<dbReference type="AlphaFoldDB" id="A0A517N0Q1"/>
<proteinExistence type="predicted"/>
<dbReference type="KEGG" id="amob:HG15A2_40520"/>